<reference evidence="3 4" key="1">
    <citation type="journal article" date="2019" name="Appl. Microbiol. Biotechnol.">
        <title>Genome sequence of Isaria javanica and comparative genome analysis insights into family S53 peptidase evolution in fungal entomopathogens.</title>
        <authorList>
            <person name="Lin R."/>
            <person name="Zhang X."/>
            <person name="Xin B."/>
            <person name="Zou M."/>
            <person name="Gao Y."/>
            <person name="Qin F."/>
            <person name="Hu Q."/>
            <person name="Xie B."/>
            <person name="Cheng X."/>
        </authorList>
    </citation>
    <scope>NUCLEOTIDE SEQUENCE [LARGE SCALE GENOMIC DNA]</scope>
    <source>
        <strain evidence="3 4">IJ1G</strain>
    </source>
</reference>
<evidence type="ECO:0000313" key="3">
    <source>
        <dbReference type="EMBL" id="TQV93047.1"/>
    </source>
</evidence>
<name>A0A545VTA0_9HYPO</name>
<evidence type="ECO:0000256" key="2">
    <source>
        <dbReference type="SAM" id="Phobius"/>
    </source>
</evidence>
<dbReference type="PANTHER" id="PTHR42024">
    <property type="entry name" value="AMINO ACID PERMEASE_ SLC12A DOMAIN-CONTAINING PROTEIN"/>
    <property type="match status" value="1"/>
</dbReference>
<feature type="region of interest" description="Disordered" evidence="1">
    <location>
        <begin position="88"/>
        <end position="127"/>
    </location>
</feature>
<feature type="compositionally biased region" description="Low complexity" evidence="1">
    <location>
        <begin position="104"/>
        <end position="119"/>
    </location>
</feature>
<comment type="caution">
    <text evidence="3">The sequence shown here is derived from an EMBL/GenBank/DDBJ whole genome shotgun (WGS) entry which is preliminary data.</text>
</comment>
<dbReference type="EMBL" id="SPUK01000013">
    <property type="protein sequence ID" value="TQV93047.1"/>
    <property type="molecule type" value="Genomic_DNA"/>
</dbReference>
<feature type="compositionally biased region" description="Low complexity" evidence="1">
    <location>
        <begin position="14"/>
        <end position="26"/>
    </location>
</feature>
<feature type="transmembrane region" description="Helical" evidence="2">
    <location>
        <begin position="370"/>
        <end position="396"/>
    </location>
</feature>
<proteinExistence type="predicted"/>
<feature type="region of interest" description="Disordered" evidence="1">
    <location>
        <begin position="442"/>
        <end position="476"/>
    </location>
</feature>
<dbReference type="AlphaFoldDB" id="A0A545VTA0"/>
<feature type="transmembrane region" description="Helical" evidence="2">
    <location>
        <begin position="256"/>
        <end position="278"/>
    </location>
</feature>
<evidence type="ECO:0000256" key="1">
    <source>
        <dbReference type="SAM" id="MobiDB-lite"/>
    </source>
</evidence>
<protein>
    <submittedName>
        <fullName evidence="3">Uncharacterized protein</fullName>
    </submittedName>
</protein>
<dbReference type="Proteomes" id="UP000315783">
    <property type="component" value="Unassembled WGS sequence"/>
</dbReference>
<feature type="transmembrane region" description="Helical" evidence="2">
    <location>
        <begin position="215"/>
        <end position="235"/>
    </location>
</feature>
<keyword evidence="2" id="KW-1133">Transmembrane helix</keyword>
<sequence length="476" mass="52667">MPEIRRGSSVHGGSTPTSPAAASTSSQLPPVPRVPIAQLPSNDETTTTTTTREAPPISNAILRSASIDHPGGAADDRPPRRSITLSAVVRPKRHSTDANRHTVTKTTSPPAAAAGGTAVNDPPPRRSLSYARRESASAYYDSRAATRAEWQRRAKTLEEYYDDNPSLLPQLPFTWHHGWRRWRLFLFAFLVFVDACAIPIALYYGMWYAGNVEGYIIFAVVTTIWGGPTYLEFAIRTLRLIKKERFYRPLGTNSRWCFDVVTYTSVITITAVTALFVVGSVPHIVWLRVLSMPAPAILYSIGGVMILILLYHQMGWVAPFRLSSTPKGGKVLPPVYYFIEDVVAVNAGAGRPFREALAARYKASPRFRRMLYIQSIFWSIPAIIIAIPLTVIAVIHPVPATAAYGICWAVPFLWMVIWGIISVFWCKADMVRERLEWQAGKVDGASTPMPHTSPSTTPPPDKAQRSDTTTTTTEEA</sequence>
<feature type="transmembrane region" description="Helical" evidence="2">
    <location>
        <begin position="184"/>
        <end position="209"/>
    </location>
</feature>
<keyword evidence="4" id="KW-1185">Reference proteome</keyword>
<feature type="transmembrane region" description="Helical" evidence="2">
    <location>
        <begin position="402"/>
        <end position="426"/>
    </location>
</feature>
<keyword evidence="2" id="KW-0812">Transmembrane</keyword>
<feature type="compositionally biased region" description="Low complexity" evidence="1">
    <location>
        <begin position="446"/>
        <end position="455"/>
    </location>
</feature>
<dbReference type="OrthoDB" id="4838853at2759"/>
<evidence type="ECO:0000313" key="4">
    <source>
        <dbReference type="Proteomes" id="UP000315783"/>
    </source>
</evidence>
<keyword evidence="2" id="KW-0472">Membrane</keyword>
<organism evidence="3 4">
    <name type="scientific">Cordyceps javanica</name>
    <dbReference type="NCBI Taxonomy" id="43265"/>
    <lineage>
        <taxon>Eukaryota</taxon>
        <taxon>Fungi</taxon>
        <taxon>Dikarya</taxon>
        <taxon>Ascomycota</taxon>
        <taxon>Pezizomycotina</taxon>
        <taxon>Sordariomycetes</taxon>
        <taxon>Hypocreomycetidae</taxon>
        <taxon>Hypocreales</taxon>
        <taxon>Cordycipitaceae</taxon>
        <taxon>Cordyceps</taxon>
    </lineage>
</organism>
<feature type="transmembrane region" description="Helical" evidence="2">
    <location>
        <begin position="290"/>
        <end position="311"/>
    </location>
</feature>
<dbReference type="PANTHER" id="PTHR42024:SF1">
    <property type="entry name" value="AMINO ACID PERMEASE_ SLC12A DOMAIN-CONTAINING PROTEIN"/>
    <property type="match status" value="1"/>
</dbReference>
<gene>
    <name evidence="3" type="ORF">IF1G_08350</name>
</gene>
<dbReference type="STRING" id="43265.A0A545VTA0"/>
<feature type="region of interest" description="Disordered" evidence="1">
    <location>
        <begin position="1"/>
        <end position="59"/>
    </location>
</feature>
<accession>A0A545VTA0</accession>